<dbReference type="SUPFAM" id="SSF47928">
    <property type="entry name" value="N-terminal domain of the delta subunit of the F1F0-ATP synthase"/>
    <property type="match status" value="1"/>
</dbReference>
<keyword evidence="3 7" id="KW-0375">Hydrogen ion transport</keyword>
<dbReference type="PANTHER" id="PTHR11910">
    <property type="entry name" value="ATP SYNTHASE DELTA CHAIN"/>
    <property type="match status" value="1"/>
</dbReference>
<proteinExistence type="inferred from homology"/>
<evidence type="ECO:0000256" key="5">
    <source>
        <dbReference type="ARBA" id="ARBA00023136"/>
    </source>
</evidence>
<evidence type="ECO:0000256" key="7">
    <source>
        <dbReference type="HAMAP-Rule" id="MF_01416"/>
    </source>
</evidence>
<gene>
    <name evidence="7" type="primary">atpH</name>
    <name evidence="8" type="ORF">BC643_2929</name>
</gene>
<evidence type="ECO:0000256" key="6">
    <source>
        <dbReference type="ARBA" id="ARBA00023310"/>
    </source>
</evidence>
<keyword evidence="5 7" id="KW-0472">Membrane</keyword>
<comment type="similarity">
    <text evidence="7">Belongs to the ATPase delta chain family.</text>
</comment>
<dbReference type="Gene3D" id="1.10.520.20">
    <property type="entry name" value="N-terminal domain of the delta subunit of the F1F0-ATP synthase"/>
    <property type="match status" value="1"/>
</dbReference>
<comment type="caution">
    <text evidence="8">The sequence shown here is derived from an EMBL/GenBank/DDBJ whole genome shotgun (WGS) entry which is preliminary data.</text>
</comment>
<organism evidence="8 9">
    <name type="scientific">Mangrovibacterium diazotrophicum</name>
    <dbReference type="NCBI Taxonomy" id="1261403"/>
    <lineage>
        <taxon>Bacteria</taxon>
        <taxon>Pseudomonadati</taxon>
        <taxon>Bacteroidota</taxon>
        <taxon>Bacteroidia</taxon>
        <taxon>Marinilabiliales</taxon>
        <taxon>Prolixibacteraceae</taxon>
        <taxon>Mangrovibacterium</taxon>
    </lineage>
</organism>
<dbReference type="GO" id="GO:0005886">
    <property type="term" value="C:plasma membrane"/>
    <property type="evidence" value="ECO:0007669"/>
    <property type="project" value="UniProtKB-SubCell"/>
</dbReference>
<dbReference type="EMBL" id="RAPN01000001">
    <property type="protein sequence ID" value="RKD92555.1"/>
    <property type="molecule type" value="Genomic_DNA"/>
</dbReference>
<keyword evidence="7" id="KW-0139">CF(1)</keyword>
<dbReference type="Proteomes" id="UP000283387">
    <property type="component" value="Unassembled WGS sequence"/>
</dbReference>
<keyword evidence="2 7" id="KW-0813">Transport</keyword>
<accession>A0A419WAQ3</accession>
<comment type="function">
    <text evidence="7">F(1)F(0) ATP synthase produces ATP from ADP in the presence of a proton or sodium gradient. F-type ATPases consist of two structural domains, F(1) containing the extramembraneous catalytic core and F(0) containing the membrane proton channel, linked together by a central stalk and a peripheral stalk. During catalysis, ATP synthesis in the catalytic domain of F(1) is coupled via a rotary mechanism of the central stalk subunits to proton translocation.</text>
</comment>
<dbReference type="InterPro" id="IPR020781">
    <property type="entry name" value="ATPase_OSCP/d_CS"/>
</dbReference>
<evidence type="ECO:0000313" key="8">
    <source>
        <dbReference type="EMBL" id="RKD92555.1"/>
    </source>
</evidence>
<keyword evidence="6 7" id="KW-0066">ATP synthesis</keyword>
<keyword evidence="9" id="KW-1185">Reference proteome</keyword>
<evidence type="ECO:0000256" key="4">
    <source>
        <dbReference type="ARBA" id="ARBA00023065"/>
    </source>
</evidence>
<evidence type="ECO:0000256" key="2">
    <source>
        <dbReference type="ARBA" id="ARBA00022448"/>
    </source>
</evidence>
<evidence type="ECO:0000256" key="1">
    <source>
        <dbReference type="ARBA" id="ARBA00004370"/>
    </source>
</evidence>
<comment type="function">
    <text evidence="7">This protein is part of the stalk that links CF(0) to CF(1). It either transmits conformational changes from CF(0) to CF(1) or is implicated in proton conduction.</text>
</comment>
<evidence type="ECO:0000256" key="3">
    <source>
        <dbReference type="ARBA" id="ARBA00022781"/>
    </source>
</evidence>
<protein>
    <recommendedName>
        <fullName evidence="7">ATP synthase subunit delta</fullName>
    </recommendedName>
    <alternativeName>
        <fullName evidence="7">ATP synthase F(1) sector subunit delta</fullName>
    </alternativeName>
    <alternativeName>
        <fullName evidence="7">F-type ATPase subunit delta</fullName>
        <shortName evidence="7">F-ATPase subunit delta</shortName>
    </alternativeName>
</protein>
<dbReference type="GO" id="GO:0045259">
    <property type="term" value="C:proton-transporting ATP synthase complex"/>
    <property type="evidence" value="ECO:0007669"/>
    <property type="project" value="UniProtKB-KW"/>
</dbReference>
<dbReference type="OrthoDB" id="9802471at2"/>
<evidence type="ECO:0000313" key="9">
    <source>
        <dbReference type="Proteomes" id="UP000283387"/>
    </source>
</evidence>
<dbReference type="NCBIfam" id="TIGR01145">
    <property type="entry name" value="ATP_synt_delta"/>
    <property type="match status" value="1"/>
</dbReference>
<dbReference type="GO" id="GO:0046933">
    <property type="term" value="F:proton-transporting ATP synthase activity, rotational mechanism"/>
    <property type="evidence" value="ECO:0007669"/>
    <property type="project" value="UniProtKB-UniRule"/>
</dbReference>
<keyword evidence="4 7" id="KW-0406">Ion transport</keyword>
<dbReference type="PRINTS" id="PR00125">
    <property type="entry name" value="ATPASEDELTA"/>
</dbReference>
<dbReference type="InterPro" id="IPR000711">
    <property type="entry name" value="ATPase_OSCP/dsu"/>
</dbReference>
<dbReference type="AlphaFoldDB" id="A0A419WAQ3"/>
<dbReference type="PROSITE" id="PS00389">
    <property type="entry name" value="ATPASE_DELTA"/>
    <property type="match status" value="1"/>
</dbReference>
<sequence>MDQSKITVRYAKAFFSLAKEKNKLDALKKDIELISGLCKDSAEFRLLLESPVVKTSQKIKLIKAIFAKSIDALTLNFLELITTNKRESHIAGICRNFLGLYRQEQGVKSALLTTAVELDPAIIAKIKSKLETELQVQIELSKQVDENLIGGFVLRIEDQQLDASIASQLRRVKEKLLQSEIK</sequence>
<comment type="subcellular location">
    <subcellularLocation>
        <location evidence="7">Cell membrane</location>
        <topology evidence="7">Peripheral membrane protein</topology>
    </subcellularLocation>
    <subcellularLocation>
        <location evidence="1">Membrane</location>
    </subcellularLocation>
</comment>
<dbReference type="RefSeq" id="WP_120273749.1">
    <property type="nucleotide sequence ID" value="NZ_RAPN01000001.1"/>
</dbReference>
<name>A0A419WAQ3_9BACT</name>
<keyword evidence="7" id="KW-1003">Cell membrane</keyword>
<dbReference type="InterPro" id="IPR026015">
    <property type="entry name" value="ATP_synth_OSCP/delta_N_sf"/>
</dbReference>
<dbReference type="HAMAP" id="MF_01416">
    <property type="entry name" value="ATP_synth_delta_bact"/>
    <property type="match status" value="1"/>
</dbReference>
<dbReference type="Pfam" id="PF00213">
    <property type="entry name" value="OSCP"/>
    <property type="match status" value="1"/>
</dbReference>
<reference evidence="8 9" key="1">
    <citation type="submission" date="2018-09" db="EMBL/GenBank/DDBJ databases">
        <title>Genomic Encyclopedia of Archaeal and Bacterial Type Strains, Phase II (KMG-II): from individual species to whole genera.</title>
        <authorList>
            <person name="Goeker M."/>
        </authorList>
    </citation>
    <scope>NUCLEOTIDE SEQUENCE [LARGE SCALE GENOMIC DNA]</scope>
    <source>
        <strain evidence="8 9">DSM 27148</strain>
    </source>
</reference>